<gene>
    <name evidence="3" type="ORF">GCM10010528_28900</name>
</gene>
<name>A0ABP6LNG0_9ACTN</name>
<feature type="domain" description="Endonuclease GajA/Old nuclease/RecF-like AAA" evidence="2">
    <location>
        <begin position="1"/>
        <end position="54"/>
    </location>
</feature>
<reference evidence="4" key="1">
    <citation type="journal article" date="2019" name="Int. J. Syst. Evol. Microbiol.">
        <title>The Global Catalogue of Microorganisms (GCM) 10K type strain sequencing project: providing services to taxonomists for standard genome sequencing and annotation.</title>
        <authorList>
            <consortium name="The Broad Institute Genomics Platform"/>
            <consortium name="The Broad Institute Genome Sequencing Center for Infectious Disease"/>
            <person name="Wu L."/>
            <person name="Ma J."/>
        </authorList>
    </citation>
    <scope>NUCLEOTIDE SEQUENCE [LARGE SCALE GENOMIC DNA]</scope>
    <source>
        <strain evidence="4">JCM 14234</strain>
    </source>
</reference>
<accession>A0ABP6LNG0</accession>
<proteinExistence type="predicted"/>
<protein>
    <submittedName>
        <fullName evidence="3">AAA family ATPase</fullName>
    </submittedName>
</protein>
<keyword evidence="1" id="KW-0175">Coiled coil</keyword>
<dbReference type="PANTHER" id="PTHR41259:SF1">
    <property type="entry name" value="DOUBLE-STRAND BREAK REPAIR RAD50 ATPASE, PUTATIVE-RELATED"/>
    <property type="match status" value="1"/>
</dbReference>
<dbReference type="Gene3D" id="3.40.50.300">
    <property type="entry name" value="P-loop containing nucleotide triphosphate hydrolases"/>
    <property type="match status" value="2"/>
</dbReference>
<dbReference type="Proteomes" id="UP001501035">
    <property type="component" value="Unassembled WGS sequence"/>
</dbReference>
<feature type="coiled-coil region" evidence="1">
    <location>
        <begin position="240"/>
        <end position="277"/>
    </location>
</feature>
<dbReference type="PANTHER" id="PTHR41259">
    <property type="entry name" value="DOUBLE-STRAND BREAK REPAIR RAD50 ATPASE, PUTATIVE-RELATED"/>
    <property type="match status" value="1"/>
</dbReference>
<dbReference type="InterPro" id="IPR027417">
    <property type="entry name" value="P-loop_NTPase"/>
</dbReference>
<evidence type="ECO:0000256" key="1">
    <source>
        <dbReference type="SAM" id="Coils"/>
    </source>
</evidence>
<keyword evidence="4" id="KW-1185">Reference proteome</keyword>
<comment type="caution">
    <text evidence="3">The sequence shown here is derived from an EMBL/GenBank/DDBJ whole genome shotgun (WGS) entry which is preliminary data.</text>
</comment>
<organism evidence="3 4">
    <name type="scientific">Gordonia defluvii</name>
    <dbReference type="NCBI Taxonomy" id="283718"/>
    <lineage>
        <taxon>Bacteria</taxon>
        <taxon>Bacillati</taxon>
        <taxon>Actinomycetota</taxon>
        <taxon>Actinomycetes</taxon>
        <taxon>Mycobacteriales</taxon>
        <taxon>Gordoniaceae</taxon>
        <taxon>Gordonia</taxon>
    </lineage>
</organism>
<dbReference type="SUPFAM" id="SSF52540">
    <property type="entry name" value="P-loop containing nucleoside triphosphate hydrolases"/>
    <property type="match status" value="1"/>
</dbReference>
<sequence length="882" mass="93457">MKLHRLRLRNFRGITDRDCVFADRGVTVVSGRNEAGKSSMVEALDLLLDVPSGSKSRRVQTVQPAGCDVGTEIEAEISCGPWRFTYAKVFNKGQSTSLRIVAPRPEQLTGKAAHERATAILGEAVDLALLRAARVVQGSAGTAVAMSEAASVTRALDRAVADRPDGDPGNGSGDAADGLLTAVEEQYVRYYTAGRGQPTGELLDAIKREKSVRAELTQLDAALAAIDDDVARVGRLTRRRKQIDTAVEQLKVDLEQAEVVRKAADDLRDRLAAATSRAEVAALRRGALVGEQELRARTAKKIAELTAVRDESQGAKQTAQTAVEAATVRVEQAERARVEAGAALTRARSRVEAAELGAELAAKRADLAAALDRLQRVEKAQRAQGERLAALAANTVDAQVLAVAVQLRDSLLGVEARLNAVATSMRVIALGDHPVTVNGAEVGAGEISVVDDIVLEVPGVLRVELASGADTTGLAEQRHDLEGRVAGLCASHGVGDIAALIVAGEERRTLAAAVTVANAEVDRLHAGETVEQLRKSVGRLRDEVGAADAVRVDAIDGPADPTGEPAGLPDLPALRAAERACTATCLTAERGASQYARILVEHSAAVDRTGDAAARATADLSELTTAQDLARAAKPDADLAVDLAAAVAEVAEREASVQQVRSELEAADAVELERRITAMDDRLEAIAAERAAGEREVAQALARIDLCREDARRDRRDEVAAAHSAAQADLARITARADAAKLLRETLIRHRAEAHARYSEPFRRRVEELAEPLFGPDVRFDVDDALGITARTLGGATVSFDELSMGAREQIGIIARLACAMLVDEADGVPVIIDDALGHSDADRVAQMARVLTRAGEQAQVIVLTCAPERYREVQTASIVAL</sequence>
<dbReference type="Pfam" id="PF13175">
    <property type="entry name" value="AAA_15"/>
    <property type="match status" value="1"/>
</dbReference>
<evidence type="ECO:0000259" key="2">
    <source>
        <dbReference type="Pfam" id="PF13175"/>
    </source>
</evidence>
<evidence type="ECO:0000313" key="3">
    <source>
        <dbReference type="EMBL" id="GAA3047939.1"/>
    </source>
</evidence>
<dbReference type="InterPro" id="IPR041685">
    <property type="entry name" value="AAA_GajA/Old/RecF-like"/>
</dbReference>
<dbReference type="RefSeq" id="WP_290705837.1">
    <property type="nucleotide sequence ID" value="NZ_BAAAVS010000059.1"/>
</dbReference>
<evidence type="ECO:0000313" key="4">
    <source>
        <dbReference type="Proteomes" id="UP001501035"/>
    </source>
</evidence>
<dbReference type="EMBL" id="BAAAVS010000059">
    <property type="protein sequence ID" value="GAA3047939.1"/>
    <property type="molecule type" value="Genomic_DNA"/>
</dbReference>